<evidence type="ECO:0000313" key="1">
    <source>
        <dbReference type="EMBL" id="VDL80099.1"/>
    </source>
</evidence>
<dbReference type="EMBL" id="UYSL01022237">
    <property type="protein sequence ID" value="VDL80099.1"/>
    <property type="molecule type" value="Genomic_DNA"/>
</dbReference>
<evidence type="ECO:0000313" key="2">
    <source>
        <dbReference type="Proteomes" id="UP000271162"/>
    </source>
</evidence>
<organism evidence="3">
    <name type="scientific">Nippostrongylus brasiliensis</name>
    <name type="common">Rat hookworm</name>
    <dbReference type="NCBI Taxonomy" id="27835"/>
    <lineage>
        <taxon>Eukaryota</taxon>
        <taxon>Metazoa</taxon>
        <taxon>Ecdysozoa</taxon>
        <taxon>Nematoda</taxon>
        <taxon>Chromadorea</taxon>
        <taxon>Rhabditida</taxon>
        <taxon>Rhabditina</taxon>
        <taxon>Rhabditomorpha</taxon>
        <taxon>Strongyloidea</taxon>
        <taxon>Heligmosomidae</taxon>
        <taxon>Nippostrongylus</taxon>
    </lineage>
</organism>
<dbReference type="Proteomes" id="UP000271162">
    <property type="component" value="Unassembled WGS sequence"/>
</dbReference>
<reference evidence="1 2" key="2">
    <citation type="submission" date="2018-11" db="EMBL/GenBank/DDBJ databases">
        <authorList>
            <consortium name="Pathogen Informatics"/>
        </authorList>
    </citation>
    <scope>NUCLEOTIDE SEQUENCE [LARGE SCALE GENOMIC DNA]</scope>
</reference>
<sequence length="90" mass="9497">MVAAEESVHCELHPSAVVSASRFIRDSGIDTSPSPFTNPAIIQLGYSAHIPGPKFINGGAVSETTSALNPLDTVEVYQALPHSRGVIDPR</sequence>
<gene>
    <name evidence="1" type="ORF">NBR_LOCUS16504</name>
</gene>
<name>A0A0N4YHZ0_NIPBR</name>
<dbReference type="AlphaFoldDB" id="A0A0N4YHZ0"/>
<dbReference type="WBParaSite" id="NBR_0001650301-mRNA-1">
    <property type="protein sequence ID" value="NBR_0001650301-mRNA-1"/>
    <property type="gene ID" value="NBR_0001650301"/>
</dbReference>
<reference evidence="3" key="1">
    <citation type="submission" date="2017-02" db="UniProtKB">
        <authorList>
            <consortium name="WormBaseParasite"/>
        </authorList>
    </citation>
    <scope>IDENTIFICATION</scope>
</reference>
<evidence type="ECO:0000313" key="3">
    <source>
        <dbReference type="WBParaSite" id="NBR_0001650301-mRNA-1"/>
    </source>
</evidence>
<keyword evidence="2" id="KW-1185">Reference proteome</keyword>
<protein>
    <submittedName>
        <fullName evidence="3">Metal-dependent hydrolase</fullName>
    </submittedName>
</protein>
<proteinExistence type="predicted"/>
<accession>A0A0N4YHZ0</accession>